<dbReference type="InterPro" id="IPR011034">
    <property type="entry name" value="Formyl_transferase-like_C_sf"/>
</dbReference>
<evidence type="ECO:0000256" key="4">
    <source>
        <dbReference type="ARBA" id="ARBA00022917"/>
    </source>
</evidence>
<organism evidence="8 9">
    <name type="scientific">Campylobacter majalis</name>
    <dbReference type="NCBI Taxonomy" id="2790656"/>
    <lineage>
        <taxon>Bacteria</taxon>
        <taxon>Pseudomonadati</taxon>
        <taxon>Campylobacterota</taxon>
        <taxon>Epsilonproteobacteria</taxon>
        <taxon>Campylobacterales</taxon>
        <taxon>Campylobacteraceae</taxon>
        <taxon>Campylobacter</taxon>
    </lineage>
</organism>
<dbReference type="InterPro" id="IPR005793">
    <property type="entry name" value="Formyl_trans_C"/>
</dbReference>
<dbReference type="Pfam" id="PF02911">
    <property type="entry name" value="Formyl_trans_C"/>
    <property type="match status" value="1"/>
</dbReference>
<dbReference type="Gene3D" id="3.40.50.12230">
    <property type="match status" value="1"/>
</dbReference>
<reference evidence="8 9" key="1">
    <citation type="submission" date="2020-11" db="EMBL/GenBank/DDBJ databases">
        <authorList>
            <person name="Peeters C."/>
        </authorList>
    </citation>
    <scope>NUCLEOTIDE SEQUENCE [LARGE SCALE GENOMIC DNA]</scope>
    <source>
        <strain evidence="8 9">LMG 7974</strain>
    </source>
</reference>
<dbReference type="InterPro" id="IPR002376">
    <property type="entry name" value="Formyl_transf_N"/>
</dbReference>
<dbReference type="EMBL" id="CAJHOF010000003">
    <property type="protein sequence ID" value="CAD7287603.1"/>
    <property type="molecule type" value="Genomic_DNA"/>
</dbReference>
<proteinExistence type="inferred from homology"/>
<dbReference type="InterPro" id="IPR036477">
    <property type="entry name" value="Formyl_transf_N_sf"/>
</dbReference>
<dbReference type="InterPro" id="IPR041711">
    <property type="entry name" value="Met-tRNA-FMT_N"/>
</dbReference>
<dbReference type="InterPro" id="IPR044135">
    <property type="entry name" value="Met-tRNA-FMT_C"/>
</dbReference>
<feature type="domain" description="Formyl transferase C-terminal" evidence="7">
    <location>
        <begin position="200"/>
        <end position="291"/>
    </location>
</feature>
<feature type="domain" description="Formyl transferase N-terminal" evidence="6">
    <location>
        <begin position="1"/>
        <end position="173"/>
    </location>
</feature>
<dbReference type="RefSeq" id="WP_229932303.1">
    <property type="nucleotide sequence ID" value="NZ_CAJHOF010000003.1"/>
</dbReference>
<dbReference type="Pfam" id="PF00551">
    <property type="entry name" value="Formyl_trans_N"/>
    <property type="match status" value="1"/>
</dbReference>
<comment type="catalytic activity">
    <reaction evidence="5">
        <text>L-methionyl-tRNA(fMet) + (6R)-10-formyltetrahydrofolate = N-formyl-L-methionyl-tRNA(fMet) + (6S)-5,6,7,8-tetrahydrofolate + H(+)</text>
        <dbReference type="Rhea" id="RHEA:24380"/>
        <dbReference type="Rhea" id="RHEA-COMP:9952"/>
        <dbReference type="Rhea" id="RHEA-COMP:9953"/>
        <dbReference type="ChEBI" id="CHEBI:15378"/>
        <dbReference type="ChEBI" id="CHEBI:57453"/>
        <dbReference type="ChEBI" id="CHEBI:78530"/>
        <dbReference type="ChEBI" id="CHEBI:78844"/>
        <dbReference type="ChEBI" id="CHEBI:195366"/>
        <dbReference type="EC" id="2.1.2.9"/>
    </reaction>
</comment>
<gene>
    <name evidence="8" type="primary">fmt_1</name>
    <name evidence="5" type="synonym">fmt</name>
    <name evidence="8" type="ORF">LMG7974_00482</name>
</gene>
<dbReference type="SUPFAM" id="SSF50486">
    <property type="entry name" value="FMT C-terminal domain-like"/>
    <property type="match status" value="1"/>
</dbReference>
<keyword evidence="9" id="KW-1185">Reference proteome</keyword>
<evidence type="ECO:0000256" key="1">
    <source>
        <dbReference type="ARBA" id="ARBA00010699"/>
    </source>
</evidence>
<dbReference type="Proteomes" id="UP000789803">
    <property type="component" value="Unassembled WGS sequence"/>
</dbReference>
<evidence type="ECO:0000256" key="5">
    <source>
        <dbReference type="HAMAP-Rule" id="MF_00182"/>
    </source>
</evidence>
<comment type="similarity">
    <text evidence="1 5">Belongs to the Fmt family.</text>
</comment>
<keyword evidence="3 5" id="KW-0808">Transferase</keyword>
<dbReference type="GO" id="GO:0004479">
    <property type="term" value="F:methionyl-tRNA formyltransferase activity"/>
    <property type="evidence" value="ECO:0007669"/>
    <property type="project" value="UniProtKB-EC"/>
</dbReference>
<accession>A0ABM8Q495</accession>
<evidence type="ECO:0000256" key="2">
    <source>
        <dbReference type="ARBA" id="ARBA00012261"/>
    </source>
</evidence>
<dbReference type="PANTHER" id="PTHR11138">
    <property type="entry name" value="METHIONYL-TRNA FORMYLTRANSFERASE"/>
    <property type="match status" value="1"/>
</dbReference>
<evidence type="ECO:0000259" key="7">
    <source>
        <dbReference type="Pfam" id="PF02911"/>
    </source>
</evidence>
<dbReference type="CDD" id="cd08704">
    <property type="entry name" value="Met_tRNA_FMT_C"/>
    <property type="match status" value="1"/>
</dbReference>
<name>A0ABM8Q495_9BACT</name>
<dbReference type="HAMAP" id="MF_00182">
    <property type="entry name" value="Formyl_trans"/>
    <property type="match status" value="1"/>
</dbReference>
<comment type="function">
    <text evidence="5">Attaches a formyl group to the free amino group of methionyl-tRNA(fMet). The formyl group appears to play a dual role in the initiator identity of N-formylmethionyl-tRNA by promoting its recognition by IF2 and preventing the misappropriation of this tRNA by the elongation apparatus.</text>
</comment>
<sequence>MNIVFMGTPDYARVILERILNEKINVLAVFTQPDKPVGRKQILTPPSVKQFLLDKKSDIKILQPKNLKDESIHEFLRSLNPDFIVVAAYGQILPQAVLDIAPCINLHASILPKYRGASPIQSAILDGESETGVCTMLMEAGLDTGDVLEVAKTSCLDKTSGELFDELAIMAAELIISTLRNFNQITPIKQDDESATHCKKITKQMGLVGFDDENFYNKYLAFTPWPGIFTKTGLKILNLKKSNLSGKVGEILSINKQSFVVATKNSAIEIFTLQESGKRSVSATDFINGKRLKVGDIFES</sequence>
<protein>
    <recommendedName>
        <fullName evidence="2 5">Methionyl-tRNA formyltransferase</fullName>
        <ecNumber evidence="2 5">2.1.2.9</ecNumber>
    </recommendedName>
</protein>
<keyword evidence="4 5" id="KW-0648">Protein biosynthesis</keyword>
<dbReference type="SUPFAM" id="SSF53328">
    <property type="entry name" value="Formyltransferase"/>
    <property type="match status" value="1"/>
</dbReference>
<feature type="binding site" evidence="5">
    <location>
        <begin position="109"/>
        <end position="112"/>
    </location>
    <ligand>
        <name>(6S)-5,6,7,8-tetrahydrofolate</name>
        <dbReference type="ChEBI" id="CHEBI:57453"/>
    </ligand>
</feature>
<evidence type="ECO:0000313" key="9">
    <source>
        <dbReference type="Proteomes" id="UP000789803"/>
    </source>
</evidence>
<evidence type="ECO:0000259" key="6">
    <source>
        <dbReference type="Pfam" id="PF00551"/>
    </source>
</evidence>
<dbReference type="NCBIfam" id="TIGR00460">
    <property type="entry name" value="fmt"/>
    <property type="match status" value="1"/>
</dbReference>
<dbReference type="PANTHER" id="PTHR11138:SF5">
    <property type="entry name" value="METHIONYL-TRNA FORMYLTRANSFERASE, MITOCHONDRIAL"/>
    <property type="match status" value="1"/>
</dbReference>
<evidence type="ECO:0000313" key="8">
    <source>
        <dbReference type="EMBL" id="CAD7287603.1"/>
    </source>
</evidence>
<evidence type="ECO:0000256" key="3">
    <source>
        <dbReference type="ARBA" id="ARBA00022679"/>
    </source>
</evidence>
<dbReference type="EC" id="2.1.2.9" evidence="2 5"/>
<dbReference type="InterPro" id="IPR005794">
    <property type="entry name" value="Fmt"/>
</dbReference>
<comment type="caution">
    <text evidence="8">The sequence shown here is derived from an EMBL/GenBank/DDBJ whole genome shotgun (WGS) entry which is preliminary data.</text>
</comment>
<dbReference type="CDD" id="cd08646">
    <property type="entry name" value="FMT_core_Met-tRNA-FMT_N"/>
    <property type="match status" value="1"/>
</dbReference>